<evidence type="ECO:0000313" key="4">
    <source>
        <dbReference type="EMBL" id="GEU63350.1"/>
    </source>
</evidence>
<dbReference type="Pfam" id="PF07727">
    <property type="entry name" value="RVT_2"/>
    <property type="match status" value="1"/>
</dbReference>
<feature type="domain" description="Reverse transcriptase Ty1/copia-type" evidence="2">
    <location>
        <begin position="382"/>
        <end position="464"/>
    </location>
</feature>
<dbReference type="AlphaFoldDB" id="A0A6L2LQ53"/>
<feature type="compositionally biased region" description="Low complexity" evidence="1">
    <location>
        <begin position="353"/>
        <end position="367"/>
    </location>
</feature>
<sequence length="465" mass="53201">MEDRVMPNNSQGKKQEVEDHRKKQEVEDHRRNFKFSNNKTSVTACNNSLNAIPRMTKQPIVVPIGTREPKKNVNQSFSTSYKKIVATESIVKKPKSIIRKLYEQVSKTYSWWYPKFTPSKYKWKPKSPIGNVNANLIEIILFIIDSGFSKHMTRTLTLLSNFVANFLGSHGTDLYFITLQETSTPNPICLMAKATSLQAWLWNHYLSHLNFNTINMLSKNDIVTGLPKLKFVKDHLWSSCELGKAKRNSFHIKTTPSSQRRYTWTHFLRFEDETPDVLIDFLGLFQRGLHAQSRPQSQENIPQAVETVTTSNELDLTFSMMFGELSNGTTLVVSKSSAVTATDTPNQRQQQHTTPSTSTTIDADTPPVNIQTIPKTTSQAPTQMDVKIKFLYGPLKEEVNQPDGFVDLYHPDHVYHLKKELYRLKQALRAWYDELSNFLVSKGFSKGSIDPTIFITKYAKDLLVV</sequence>
<dbReference type="Pfam" id="PF13976">
    <property type="entry name" value="gag_pre-integrs"/>
    <property type="match status" value="1"/>
</dbReference>
<organism evidence="4">
    <name type="scientific">Tanacetum cinerariifolium</name>
    <name type="common">Dalmatian daisy</name>
    <name type="synonym">Chrysanthemum cinerariifolium</name>
    <dbReference type="NCBI Taxonomy" id="118510"/>
    <lineage>
        <taxon>Eukaryota</taxon>
        <taxon>Viridiplantae</taxon>
        <taxon>Streptophyta</taxon>
        <taxon>Embryophyta</taxon>
        <taxon>Tracheophyta</taxon>
        <taxon>Spermatophyta</taxon>
        <taxon>Magnoliopsida</taxon>
        <taxon>eudicotyledons</taxon>
        <taxon>Gunneridae</taxon>
        <taxon>Pentapetalae</taxon>
        <taxon>asterids</taxon>
        <taxon>campanulids</taxon>
        <taxon>Asterales</taxon>
        <taxon>Asteraceae</taxon>
        <taxon>Asteroideae</taxon>
        <taxon>Anthemideae</taxon>
        <taxon>Anthemidinae</taxon>
        <taxon>Tanacetum</taxon>
    </lineage>
</organism>
<dbReference type="InterPro" id="IPR013103">
    <property type="entry name" value="RVT_2"/>
</dbReference>
<feature type="region of interest" description="Disordered" evidence="1">
    <location>
        <begin position="339"/>
        <end position="367"/>
    </location>
</feature>
<gene>
    <name evidence="4" type="ORF">Tci_035328</name>
</gene>
<comment type="caution">
    <text evidence="4">The sequence shown here is derived from an EMBL/GenBank/DDBJ whole genome shotgun (WGS) entry which is preliminary data.</text>
</comment>
<evidence type="ECO:0000256" key="1">
    <source>
        <dbReference type="SAM" id="MobiDB-lite"/>
    </source>
</evidence>
<name>A0A6L2LQ53_TANCI</name>
<feature type="compositionally biased region" description="Basic and acidic residues" evidence="1">
    <location>
        <begin position="13"/>
        <end position="30"/>
    </location>
</feature>
<accession>A0A6L2LQ53</accession>
<dbReference type="InterPro" id="IPR025724">
    <property type="entry name" value="GAG-pre-integrase_dom"/>
</dbReference>
<proteinExistence type="predicted"/>
<protein>
    <submittedName>
        <fullName evidence="4">Gag-Pol polyprotein</fullName>
    </submittedName>
</protein>
<feature type="domain" description="GAG-pre-integrase" evidence="3">
    <location>
        <begin position="174"/>
        <end position="244"/>
    </location>
</feature>
<feature type="region of interest" description="Disordered" evidence="1">
    <location>
        <begin position="1"/>
        <end position="33"/>
    </location>
</feature>
<evidence type="ECO:0000259" key="2">
    <source>
        <dbReference type="Pfam" id="PF07727"/>
    </source>
</evidence>
<feature type="compositionally biased region" description="Polar residues" evidence="1">
    <location>
        <begin position="339"/>
        <end position="352"/>
    </location>
</feature>
<dbReference type="EMBL" id="BKCJ010004831">
    <property type="protein sequence ID" value="GEU63350.1"/>
    <property type="molecule type" value="Genomic_DNA"/>
</dbReference>
<evidence type="ECO:0000259" key="3">
    <source>
        <dbReference type="Pfam" id="PF13976"/>
    </source>
</evidence>
<reference evidence="4" key="1">
    <citation type="journal article" date="2019" name="Sci. Rep.">
        <title>Draft genome of Tanacetum cinerariifolium, the natural source of mosquito coil.</title>
        <authorList>
            <person name="Yamashiro T."/>
            <person name="Shiraishi A."/>
            <person name="Satake H."/>
            <person name="Nakayama K."/>
        </authorList>
    </citation>
    <scope>NUCLEOTIDE SEQUENCE</scope>
</reference>